<protein>
    <submittedName>
        <fullName evidence="1">RCG62896</fullName>
    </submittedName>
</protein>
<dbReference type="EMBL" id="CH474004">
    <property type="protein sequence ID" value="EDL75590.1"/>
    <property type="molecule type" value="Genomic_DNA"/>
</dbReference>
<organism evidence="1 2">
    <name type="scientific">Rattus norvegicus</name>
    <name type="common">Rat</name>
    <dbReference type="NCBI Taxonomy" id="10116"/>
    <lineage>
        <taxon>Eukaryota</taxon>
        <taxon>Metazoa</taxon>
        <taxon>Chordata</taxon>
        <taxon>Craniata</taxon>
        <taxon>Vertebrata</taxon>
        <taxon>Euteleostomi</taxon>
        <taxon>Mammalia</taxon>
        <taxon>Eutheria</taxon>
        <taxon>Euarchontoglires</taxon>
        <taxon>Glires</taxon>
        <taxon>Rodentia</taxon>
        <taxon>Myomorpha</taxon>
        <taxon>Muroidea</taxon>
        <taxon>Muridae</taxon>
        <taxon>Murinae</taxon>
        <taxon>Rattus</taxon>
    </lineage>
</organism>
<name>A6JWI2_RAT</name>
<evidence type="ECO:0000313" key="1">
    <source>
        <dbReference type="EMBL" id="EDL75590.1"/>
    </source>
</evidence>
<accession>A6JWI2</accession>
<reference evidence="2" key="1">
    <citation type="submission" date="2005-09" db="EMBL/GenBank/DDBJ databases">
        <authorList>
            <person name="Mural R.J."/>
            <person name="Li P.W."/>
            <person name="Adams M.D."/>
            <person name="Amanatides P.G."/>
            <person name="Baden-Tillson H."/>
            <person name="Barnstead M."/>
            <person name="Chin S.H."/>
            <person name="Dew I."/>
            <person name="Evans C.A."/>
            <person name="Ferriera S."/>
            <person name="Flanigan M."/>
            <person name="Fosler C."/>
            <person name="Glodek A."/>
            <person name="Gu Z."/>
            <person name="Holt R.A."/>
            <person name="Jennings D."/>
            <person name="Kraft C.L."/>
            <person name="Lu F."/>
            <person name="Nguyen T."/>
            <person name="Nusskern D.R."/>
            <person name="Pfannkoch C.M."/>
            <person name="Sitter C."/>
            <person name="Sutton G.G."/>
            <person name="Venter J.C."/>
            <person name="Wang Z."/>
            <person name="Woodage T."/>
            <person name="Zheng X.H."/>
            <person name="Zhong F."/>
        </authorList>
    </citation>
    <scope>NUCLEOTIDE SEQUENCE [LARGE SCALE GENOMIC DNA]</scope>
    <source>
        <strain>BN</strain>
        <strain evidence="2">Sprague-Dawley</strain>
    </source>
</reference>
<dbReference type="AlphaFoldDB" id="A6JWI2"/>
<dbReference type="Proteomes" id="UP000234681">
    <property type="component" value="Chromosome 9"/>
</dbReference>
<gene>
    <name evidence="1" type="ORF">rCG_62896</name>
</gene>
<sequence length="26" mass="2858">MFVHCVHSWCPKKSEEGNRSPGTAGL</sequence>
<evidence type="ECO:0000313" key="2">
    <source>
        <dbReference type="Proteomes" id="UP000234681"/>
    </source>
</evidence>
<proteinExistence type="predicted"/>